<evidence type="ECO:0000313" key="1">
    <source>
        <dbReference type="EMBL" id="KAL3390579.1"/>
    </source>
</evidence>
<gene>
    <name evidence="1" type="ORF">TKK_014722</name>
</gene>
<sequence>MDEELASGIVRIGWGSRGFMTDDEYSQTLKRKNRAGKYRCDSSRRKVLSYIIVAPPPPPSSLEARGHTLRSIISMWQQRSTRPSFEFPIARVGLGSSVYTYNRTCTTHSCICTARSTLCKSCMNRS</sequence>
<reference evidence="1 2" key="1">
    <citation type="journal article" date="2024" name="bioRxiv">
        <title>A reference genome for Trichogramma kaykai: A tiny desert-dwelling parasitoid wasp with competing sex-ratio distorters.</title>
        <authorList>
            <person name="Culotta J."/>
            <person name="Lindsey A.R."/>
        </authorList>
    </citation>
    <scope>NUCLEOTIDE SEQUENCE [LARGE SCALE GENOMIC DNA]</scope>
    <source>
        <strain evidence="1 2">KSX58</strain>
    </source>
</reference>
<protein>
    <submittedName>
        <fullName evidence="1">Uncharacterized protein</fullName>
    </submittedName>
</protein>
<name>A0ABD2WD07_9HYME</name>
<comment type="caution">
    <text evidence="1">The sequence shown here is derived from an EMBL/GenBank/DDBJ whole genome shotgun (WGS) entry which is preliminary data.</text>
</comment>
<keyword evidence="2" id="KW-1185">Reference proteome</keyword>
<organism evidence="1 2">
    <name type="scientific">Trichogramma kaykai</name>
    <dbReference type="NCBI Taxonomy" id="54128"/>
    <lineage>
        <taxon>Eukaryota</taxon>
        <taxon>Metazoa</taxon>
        <taxon>Ecdysozoa</taxon>
        <taxon>Arthropoda</taxon>
        <taxon>Hexapoda</taxon>
        <taxon>Insecta</taxon>
        <taxon>Pterygota</taxon>
        <taxon>Neoptera</taxon>
        <taxon>Endopterygota</taxon>
        <taxon>Hymenoptera</taxon>
        <taxon>Apocrita</taxon>
        <taxon>Proctotrupomorpha</taxon>
        <taxon>Chalcidoidea</taxon>
        <taxon>Trichogrammatidae</taxon>
        <taxon>Trichogramma</taxon>
    </lineage>
</organism>
<accession>A0ABD2WD07</accession>
<dbReference type="Proteomes" id="UP001627154">
    <property type="component" value="Unassembled WGS sequence"/>
</dbReference>
<dbReference type="AlphaFoldDB" id="A0ABD2WD07"/>
<dbReference type="EMBL" id="JBJJXI010000117">
    <property type="protein sequence ID" value="KAL3390579.1"/>
    <property type="molecule type" value="Genomic_DNA"/>
</dbReference>
<proteinExistence type="predicted"/>
<evidence type="ECO:0000313" key="2">
    <source>
        <dbReference type="Proteomes" id="UP001627154"/>
    </source>
</evidence>